<dbReference type="PROSITE" id="PS00108">
    <property type="entry name" value="PROTEIN_KINASE_ST"/>
    <property type="match status" value="1"/>
</dbReference>
<dbReference type="GO" id="GO:0004674">
    <property type="term" value="F:protein serine/threonine kinase activity"/>
    <property type="evidence" value="ECO:0007669"/>
    <property type="project" value="TreeGrafter"/>
</dbReference>
<dbReference type="Pfam" id="PF00069">
    <property type="entry name" value="Pkinase"/>
    <property type="match status" value="1"/>
</dbReference>
<feature type="compositionally biased region" description="Basic and acidic residues" evidence="1">
    <location>
        <begin position="398"/>
        <end position="416"/>
    </location>
</feature>
<dbReference type="AlphaFoldDB" id="A0AA36I4Y2"/>
<feature type="region of interest" description="Disordered" evidence="1">
    <location>
        <begin position="454"/>
        <end position="481"/>
    </location>
</feature>
<name>A0AA36I4Y2_9DINO</name>
<dbReference type="GO" id="GO:0005737">
    <property type="term" value="C:cytoplasm"/>
    <property type="evidence" value="ECO:0007669"/>
    <property type="project" value="TreeGrafter"/>
</dbReference>
<dbReference type="SMART" id="SM00220">
    <property type="entry name" value="S_TKc"/>
    <property type="match status" value="1"/>
</dbReference>
<comment type="caution">
    <text evidence="3">The sequence shown here is derived from an EMBL/GenBank/DDBJ whole genome shotgun (WGS) entry which is preliminary data.</text>
</comment>
<protein>
    <recommendedName>
        <fullName evidence="2">Protein kinase domain-containing protein</fullName>
    </recommendedName>
</protein>
<reference evidence="3" key="1">
    <citation type="submission" date="2023-08" db="EMBL/GenBank/DDBJ databases">
        <authorList>
            <person name="Chen Y."/>
            <person name="Shah S."/>
            <person name="Dougan E. K."/>
            <person name="Thang M."/>
            <person name="Chan C."/>
        </authorList>
    </citation>
    <scope>NUCLEOTIDE SEQUENCE</scope>
</reference>
<dbReference type="GO" id="GO:0005524">
    <property type="term" value="F:ATP binding"/>
    <property type="evidence" value="ECO:0007669"/>
    <property type="project" value="InterPro"/>
</dbReference>
<dbReference type="PROSITE" id="PS50011">
    <property type="entry name" value="PROTEIN_KINASE_DOM"/>
    <property type="match status" value="1"/>
</dbReference>
<organism evidence="3 4">
    <name type="scientific">Effrenium voratum</name>
    <dbReference type="NCBI Taxonomy" id="2562239"/>
    <lineage>
        <taxon>Eukaryota</taxon>
        <taxon>Sar</taxon>
        <taxon>Alveolata</taxon>
        <taxon>Dinophyceae</taxon>
        <taxon>Suessiales</taxon>
        <taxon>Symbiodiniaceae</taxon>
        <taxon>Effrenium</taxon>
    </lineage>
</organism>
<feature type="compositionally biased region" description="Polar residues" evidence="1">
    <location>
        <begin position="334"/>
        <end position="349"/>
    </location>
</feature>
<dbReference type="Proteomes" id="UP001178507">
    <property type="component" value="Unassembled WGS sequence"/>
</dbReference>
<feature type="compositionally biased region" description="Polar residues" evidence="1">
    <location>
        <begin position="356"/>
        <end position="372"/>
    </location>
</feature>
<dbReference type="PANTHER" id="PTHR44167">
    <property type="entry name" value="OVARIAN-SPECIFIC SERINE/THREONINE-PROTEIN KINASE LOK-RELATED"/>
    <property type="match status" value="1"/>
</dbReference>
<dbReference type="InterPro" id="IPR000719">
    <property type="entry name" value="Prot_kinase_dom"/>
</dbReference>
<dbReference type="CDD" id="cd06532">
    <property type="entry name" value="Glyco_transf_25"/>
    <property type="match status" value="1"/>
</dbReference>
<evidence type="ECO:0000256" key="1">
    <source>
        <dbReference type="SAM" id="MobiDB-lite"/>
    </source>
</evidence>
<dbReference type="Gene3D" id="1.10.510.10">
    <property type="entry name" value="Transferase(Phosphotransferase) domain 1"/>
    <property type="match status" value="1"/>
</dbReference>
<dbReference type="InterPro" id="IPR002654">
    <property type="entry name" value="Glyco_trans_25"/>
</dbReference>
<feature type="compositionally biased region" description="Polar residues" evidence="1">
    <location>
        <begin position="312"/>
        <end position="327"/>
    </location>
</feature>
<dbReference type="GO" id="GO:0005634">
    <property type="term" value="C:nucleus"/>
    <property type="evidence" value="ECO:0007669"/>
    <property type="project" value="TreeGrafter"/>
</dbReference>
<dbReference type="InterPro" id="IPR011009">
    <property type="entry name" value="Kinase-like_dom_sf"/>
</dbReference>
<accession>A0AA36I4Y2</accession>
<dbReference type="InterPro" id="IPR008271">
    <property type="entry name" value="Ser/Thr_kinase_AS"/>
</dbReference>
<dbReference type="GO" id="GO:0044773">
    <property type="term" value="P:mitotic DNA damage checkpoint signaling"/>
    <property type="evidence" value="ECO:0007669"/>
    <property type="project" value="TreeGrafter"/>
</dbReference>
<feature type="domain" description="Protein kinase" evidence="2">
    <location>
        <begin position="895"/>
        <end position="1173"/>
    </location>
</feature>
<evidence type="ECO:0000259" key="2">
    <source>
        <dbReference type="PROSITE" id="PS50011"/>
    </source>
</evidence>
<feature type="region of interest" description="Disordered" evidence="1">
    <location>
        <begin position="267"/>
        <end position="427"/>
    </location>
</feature>
<keyword evidence="4" id="KW-1185">Reference proteome</keyword>
<proteinExistence type="predicted"/>
<evidence type="ECO:0000313" key="4">
    <source>
        <dbReference type="Proteomes" id="UP001178507"/>
    </source>
</evidence>
<dbReference type="SUPFAM" id="SSF56112">
    <property type="entry name" value="Protein kinase-like (PK-like)"/>
    <property type="match status" value="1"/>
</dbReference>
<gene>
    <name evidence="3" type="ORF">EVOR1521_LOCUS8924</name>
</gene>
<dbReference type="PANTHER" id="PTHR44167:SF18">
    <property type="entry name" value="PROTEIN KINASE DOMAIN-CONTAINING PROTEIN"/>
    <property type="match status" value="1"/>
</dbReference>
<feature type="compositionally biased region" description="Polar residues" evidence="1">
    <location>
        <begin position="379"/>
        <end position="397"/>
    </location>
</feature>
<sequence length="1268" mass="141840">MSDSTLAKVLWINLDRRTDRAANHEGSLEDAGLEDFGERFSAVEGRDVDFDTVPLSILTAEGRRQASDPPTFVLGRVLTPGAIGLWLSWYEVLCRIIEEAEANECYLVVEDDAEYAEGAGPALFRLLEALDTYDPLWHACAVGFIRSKSRSQELHWGITRPAYATEIEEVLRQPIKLCGATAVLVHGPEGATEMLQNLFPIDVDQQFDLKITMAVHHPQSTLRYYCSAAPLATAPLSEAGDTDIQRIPPDQLAQLQEEALKRHRMGDMLPRAPGPEHPAEQGPPQVNSYTEPDTSRGPPQVNSYTEPDKSRGAQNSKDPGPQVNSYTEPDKSRGAQNSKDPGPQVNSYTEPDKSRGAQNSKDPGPPQVNSYTEPDKSRGAQNSKDPGPPQVNSYTEPDTSRGARNCKDPGPPDRALDAGPSPGSWKEHAAYAGCLRGGSYAECGRVRLSWPRRRTQLTASQANKRLPPSPEEEELEQLRSLDKGVPELRRLHGEAMEAQRSGSVDAIQDLQAQLQEAVEARDEILRAARPYEPVPCPETRKHVLLRQVPNGDSESRARARFPAGKRRVLIMGLYHSCTNALAKELERRFDVEILNDWHTNKAHPDWKHRANRRSPPGLAEDVFCILLVKEPHFWLQSCSRELRNFFEIRPLGQHRRELPAQELWQLLGQIEHDSLIYENAMDLWNDTVRSYMDDEVYPSDQAVILRSEDFLFSFHEVMTTLGKLGALKEKSGCLEPLEERAKGHKECRTRAEALQFYRHPENQKAAFTSDQLALVSFVLDQKASKCSDAVTGNASKLVLMWPYVSWTTVAQMLSDAGAQLHMFHLFFALGAVAIAKRLERAVPYDDGRVRLRSFDEDELQRLQDGEELEMVKVKSSFLEEEVGEVVLPSAWRGRLQVVRRIGSGSFGEVYQCNVTCSPYGGDVSMKLVKDPLPRDRREAEILQLMFGVTDYVISSTGSPDTVKDESGLWTVMPFMNSGELHDFEVTCRSSVLCADQNHQLLQWEKLGKPYSQVYIWALMFQVMQGVQALHNHGITHMDLKPQNIMINCNGPKCFATVIDLGLACYRNTLHRYQKCSWGGTPGFIAPEVWSRTMIGAGANDVFSLGVILYRLTYFKMPPFRGDRSGRLTGTYSPEKDPLLQGGIGQLIAAMLKQDAVVSRIRLDPALEALDRLIRAETQDLEILEMISQSPAERGVQAPLADCLFDDASFSGIDIGDESFSRKYCVNRPVEANGWLSCGICIGCNPCCKCQVLRHGRLVKHHFHMSQCQ</sequence>
<evidence type="ECO:0000313" key="3">
    <source>
        <dbReference type="EMBL" id="CAJ1381144.1"/>
    </source>
</evidence>
<dbReference type="EMBL" id="CAUJNA010000780">
    <property type="protein sequence ID" value="CAJ1381144.1"/>
    <property type="molecule type" value="Genomic_DNA"/>
</dbReference>